<feature type="compositionally biased region" description="Polar residues" evidence="8">
    <location>
        <begin position="53"/>
        <end position="80"/>
    </location>
</feature>
<name>A0A6P7H2J4_DIAVI</name>
<feature type="compositionally biased region" description="Polar residues" evidence="8">
    <location>
        <begin position="1"/>
        <end position="12"/>
    </location>
</feature>
<evidence type="ECO:0000256" key="2">
    <source>
        <dbReference type="ARBA" id="ARBA00004269"/>
    </source>
</evidence>
<feature type="compositionally biased region" description="Basic and acidic residues" evidence="8">
    <location>
        <begin position="424"/>
        <end position="435"/>
    </location>
</feature>
<feature type="transmembrane region" description="Helical" evidence="9">
    <location>
        <begin position="666"/>
        <end position="686"/>
    </location>
</feature>
<evidence type="ECO:0000313" key="10">
    <source>
        <dbReference type="RefSeq" id="XP_028150260.1"/>
    </source>
</evidence>
<feature type="compositionally biased region" description="Polar residues" evidence="8">
    <location>
        <begin position="22"/>
        <end position="31"/>
    </location>
</feature>
<organism evidence="10">
    <name type="scientific">Diabrotica virgifera virgifera</name>
    <name type="common">western corn rootworm</name>
    <dbReference type="NCBI Taxonomy" id="50390"/>
    <lineage>
        <taxon>Eukaryota</taxon>
        <taxon>Metazoa</taxon>
        <taxon>Ecdysozoa</taxon>
        <taxon>Arthropoda</taxon>
        <taxon>Hexapoda</taxon>
        <taxon>Insecta</taxon>
        <taxon>Pterygota</taxon>
        <taxon>Neoptera</taxon>
        <taxon>Endopterygota</taxon>
        <taxon>Coleoptera</taxon>
        <taxon>Polyphaga</taxon>
        <taxon>Cucujiformia</taxon>
        <taxon>Chrysomeloidea</taxon>
        <taxon>Chrysomelidae</taxon>
        <taxon>Galerucinae</taxon>
        <taxon>Diabroticina</taxon>
        <taxon>Diabroticites</taxon>
        <taxon>Diabrotica</taxon>
    </lineage>
</organism>
<dbReference type="AlphaFoldDB" id="A0A6P7H2J4"/>
<accession>A0A6P7H2J4</accession>
<evidence type="ECO:0000256" key="9">
    <source>
        <dbReference type="SAM" id="Phobius"/>
    </source>
</evidence>
<dbReference type="GO" id="GO:0008017">
    <property type="term" value="F:microtubule binding"/>
    <property type="evidence" value="ECO:0007669"/>
    <property type="project" value="TreeGrafter"/>
</dbReference>
<evidence type="ECO:0000256" key="7">
    <source>
        <dbReference type="ARBA" id="ARBA00023242"/>
    </source>
</evidence>
<keyword evidence="4" id="KW-0256">Endoplasmic reticulum</keyword>
<gene>
    <name evidence="10" type="primary">LOC114343622</name>
</gene>
<feature type="compositionally biased region" description="Low complexity" evidence="8">
    <location>
        <begin position="454"/>
        <end position="471"/>
    </location>
</feature>
<feature type="region of interest" description="Disordered" evidence="8">
    <location>
        <begin position="1"/>
        <end position="86"/>
    </location>
</feature>
<feature type="compositionally biased region" description="Basic and acidic residues" evidence="8">
    <location>
        <begin position="165"/>
        <end position="175"/>
    </location>
</feature>
<dbReference type="InterPro" id="IPR019130">
    <property type="entry name" value="Macoilin"/>
</dbReference>
<evidence type="ECO:0000256" key="4">
    <source>
        <dbReference type="ARBA" id="ARBA00022824"/>
    </source>
</evidence>
<comment type="subcellular location">
    <subcellularLocation>
        <location evidence="1">Nucleus membrane</location>
        <topology evidence="1">Multi-pass membrane protein</topology>
    </subcellularLocation>
    <subcellularLocation>
        <location evidence="2">Rough endoplasmic reticulum membrane</location>
        <topology evidence="2">Multi-pass membrane protein</topology>
    </subcellularLocation>
</comment>
<evidence type="ECO:0000256" key="6">
    <source>
        <dbReference type="ARBA" id="ARBA00023136"/>
    </source>
</evidence>
<feature type="region of interest" description="Disordered" evidence="8">
    <location>
        <begin position="159"/>
        <end position="178"/>
    </location>
</feature>
<protein>
    <submittedName>
        <fullName evidence="10">Uncharacterized protein DDB_G0284459</fullName>
    </submittedName>
</protein>
<dbReference type="GO" id="GO:0031965">
    <property type="term" value="C:nuclear membrane"/>
    <property type="evidence" value="ECO:0007669"/>
    <property type="project" value="UniProtKB-SubCell"/>
</dbReference>
<dbReference type="RefSeq" id="XP_028150260.1">
    <property type="nucleotide sequence ID" value="XM_028294459.1"/>
</dbReference>
<keyword evidence="7" id="KW-0539">Nucleus</keyword>
<keyword evidence="5 9" id="KW-1133">Transmembrane helix</keyword>
<evidence type="ECO:0000256" key="3">
    <source>
        <dbReference type="ARBA" id="ARBA00022692"/>
    </source>
</evidence>
<feature type="region of interest" description="Disordered" evidence="8">
    <location>
        <begin position="395"/>
        <end position="505"/>
    </location>
</feature>
<keyword evidence="6 9" id="KW-0472">Membrane</keyword>
<reference evidence="10" key="1">
    <citation type="submission" date="2025-08" db="UniProtKB">
        <authorList>
            <consortium name="RefSeq"/>
        </authorList>
    </citation>
    <scope>IDENTIFICATION</scope>
    <source>
        <tissue evidence="10">Whole insect</tissue>
    </source>
</reference>
<dbReference type="GO" id="GO:0030867">
    <property type="term" value="C:rough endoplasmic reticulum membrane"/>
    <property type="evidence" value="ECO:0007669"/>
    <property type="project" value="UniProtKB-SubCell"/>
</dbReference>
<dbReference type="GO" id="GO:0006935">
    <property type="term" value="P:chemotaxis"/>
    <property type="evidence" value="ECO:0007669"/>
    <property type="project" value="TreeGrafter"/>
</dbReference>
<keyword evidence="3 9" id="KW-0812">Transmembrane</keyword>
<dbReference type="InParanoid" id="A0A6P7H2J4"/>
<dbReference type="GO" id="GO:0023041">
    <property type="term" value="P:neuronal signal transduction"/>
    <property type="evidence" value="ECO:0007669"/>
    <property type="project" value="InterPro"/>
</dbReference>
<proteinExistence type="predicted"/>
<evidence type="ECO:0000256" key="5">
    <source>
        <dbReference type="ARBA" id="ARBA00022989"/>
    </source>
</evidence>
<feature type="region of interest" description="Disordered" evidence="8">
    <location>
        <begin position="325"/>
        <end position="361"/>
    </location>
</feature>
<dbReference type="PANTHER" id="PTHR13289">
    <property type="entry name" value="PROTEIN PHOSPHATASE 1-BINDING PROTEIN BIFOCAL"/>
    <property type="match status" value="1"/>
</dbReference>
<feature type="compositionally biased region" description="Basic residues" evidence="8">
    <location>
        <begin position="39"/>
        <end position="49"/>
    </location>
</feature>
<feature type="compositionally biased region" description="Polar residues" evidence="8">
    <location>
        <begin position="494"/>
        <end position="505"/>
    </location>
</feature>
<evidence type="ECO:0000256" key="1">
    <source>
        <dbReference type="ARBA" id="ARBA00004232"/>
    </source>
</evidence>
<evidence type="ECO:0000256" key="8">
    <source>
        <dbReference type="SAM" id="MobiDB-lite"/>
    </source>
</evidence>
<sequence>MESTTGVDSTPQWKKDLIARLRTQNKTSFGNGSKDHHSTPHHSSAHRTVHQPILTSKSESVASDISPRSSGTDASEQPCNVSPKMVQERVWVDNKPDHFAEMVANNGYHKESDSDSSEELHYGPGIVKKLKNKYLSLALRESNHRPSILRKATSLENLLDDDEPETKHSSDKYESRFNGVSATRNVPNRYRNSNRHHEMKRARSVETISRLDSQTNNVVSNRQSLHEETLIAVQKEGSDYPYRKIPDNTDIKSENKFSQRINRPKRLQPIMSEKEKPPVDFVKQAKMIFERRPEQRTRAPPQTGDVAAKVDSFNNIIVKAKVEAKATRKPQVKAPKPAPNDKKVIAPRSPTKTVTKSEEKQQLKHLELNKVPKTDVSLLSPIPDISRIIPAETVQGKPSSNLSETPDLILTSSPLSSIPPPLFKKPEKLNNEEHHSPKRVTSPLVSPSRVKPASPLISPSYSWSPSSNMSPTQFRPTTLTYDDDSDSPGYKKVSPTSINNISKDSGTSVYNFVHKEVTQNHLPLNKNVSETKVPPSEPLRIEVNGHTDSKIDTGAKLLQTQRPRSPPKFTPPPPPVNVVPEKKIEKSLTVTEIEKNSINTAKNKSSGSDKGSVEVVNKNVVPKKLRAKEPVSNTAIFDFTKKNRDVPDYISNDKSRTPSRPELPKVSYFLLQFFFVFAGSLLNYFLNQYKIYITSFLVVIYKSSFTTNLTFNFFQ</sequence>
<dbReference type="PANTHER" id="PTHR13289:SF3">
    <property type="entry name" value="BIFOCAL, ISOFORM F"/>
    <property type="match status" value="1"/>
</dbReference>